<feature type="transmembrane region" description="Helical" evidence="2">
    <location>
        <begin position="125"/>
        <end position="142"/>
    </location>
</feature>
<protein>
    <submittedName>
        <fullName evidence="3">Actin cortical patch SUR7/pH-response regulator PalI</fullName>
    </submittedName>
</protein>
<dbReference type="PANTHER" id="PTHR28019">
    <property type="entry name" value="CELL MEMBRANE PROTEIN YLR413W-RELATED"/>
    <property type="match status" value="1"/>
</dbReference>
<feature type="transmembrane region" description="Helical" evidence="2">
    <location>
        <begin position="290"/>
        <end position="313"/>
    </location>
</feature>
<evidence type="ECO:0000256" key="2">
    <source>
        <dbReference type="SAM" id="Phobius"/>
    </source>
</evidence>
<keyword evidence="2" id="KW-1133">Transmembrane helix</keyword>
<dbReference type="Proteomes" id="UP000076874">
    <property type="component" value="Unassembled WGS sequence"/>
</dbReference>
<dbReference type="GO" id="GO:0051285">
    <property type="term" value="C:cell cortex of cell tip"/>
    <property type="evidence" value="ECO:0007669"/>
    <property type="project" value="TreeGrafter"/>
</dbReference>
<feature type="compositionally biased region" description="Polar residues" evidence="1">
    <location>
        <begin position="17"/>
        <end position="29"/>
    </location>
</feature>
<dbReference type="PANTHER" id="PTHR28019:SF2">
    <property type="entry name" value="CELL MEMBRANE PROTEIN YLR413W-RELATED"/>
    <property type="match status" value="1"/>
</dbReference>
<gene>
    <name evidence="3" type="ORF">SPI_00851</name>
</gene>
<name>A0A168AF36_9HYPO</name>
<feature type="region of interest" description="Disordered" evidence="1">
    <location>
        <begin position="398"/>
        <end position="417"/>
    </location>
</feature>
<dbReference type="InterPro" id="IPR052413">
    <property type="entry name" value="SUR7_domain"/>
</dbReference>
<dbReference type="EMBL" id="AZHD01000001">
    <property type="protein sequence ID" value="OAA68656.1"/>
    <property type="molecule type" value="Genomic_DNA"/>
</dbReference>
<keyword evidence="4" id="KW-1185">Reference proteome</keyword>
<dbReference type="OrthoDB" id="2327445at2759"/>
<accession>A0A168AF36</accession>
<feature type="region of interest" description="Disordered" evidence="1">
    <location>
        <begin position="1"/>
        <end position="48"/>
    </location>
</feature>
<evidence type="ECO:0000313" key="4">
    <source>
        <dbReference type="Proteomes" id="UP000076874"/>
    </source>
</evidence>
<evidence type="ECO:0000313" key="3">
    <source>
        <dbReference type="EMBL" id="OAA68656.1"/>
    </source>
</evidence>
<dbReference type="Pfam" id="PF06687">
    <property type="entry name" value="SUR7"/>
    <property type="match status" value="1"/>
</dbReference>
<evidence type="ECO:0000256" key="1">
    <source>
        <dbReference type="SAM" id="MobiDB-lite"/>
    </source>
</evidence>
<comment type="caution">
    <text evidence="3">The sequence shown here is derived from an EMBL/GenBank/DDBJ whole genome shotgun (WGS) entry which is preliminary data.</text>
</comment>
<dbReference type="STRING" id="1081102.A0A168AF36"/>
<dbReference type="GO" id="GO:0031505">
    <property type="term" value="P:fungal-type cell wall organization"/>
    <property type="evidence" value="ECO:0007669"/>
    <property type="project" value="TreeGrafter"/>
</dbReference>
<dbReference type="InterPro" id="IPR009571">
    <property type="entry name" value="SUR7/Rim9-like_fungi"/>
</dbReference>
<organism evidence="3 4">
    <name type="scientific">Niveomyces insectorum RCEF 264</name>
    <dbReference type="NCBI Taxonomy" id="1081102"/>
    <lineage>
        <taxon>Eukaryota</taxon>
        <taxon>Fungi</taxon>
        <taxon>Dikarya</taxon>
        <taxon>Ascomycota</taxon>
        <taxon>Pezizomycotina</taxon>
        <taxon>Sordariomycetes</taxon>
        <taxon>Hypocreomycetidae</taxon>
        <taxon>Hypocreales</taxon>
        <taxon>Cordycipitaceae</taxon>
        <taxon>Niveomyces</taxon>
    </lineage>
</organism>
<dbReference type="AlphaFoldDB" id="A0A168AF36"/>
<reference evidence="3 4" key="1">
    <citation type="journal article" date="2016" name="Genome Biol. Evol.">
        <title>Divergent and convergent evolution of fungal pathogenicity.</title>
        <authorList>
            <person name="Shang Y."/>
            <person name="Xiao G."/>
            <person name="Zheng P."/>
            <person name="Cen K."/>
            <person name="Zhan S."/>
            <person name="Wang C."/>
        </authorList>
    </citation>
    <scope>NUCLEOTIDE SEQUENCE [LARGE SCALE GENOMIC DNA]</scope>
    <source>
        <strain evidence="3 4">RCEF 264</strain>
    </source>
</reference>
<keyword evidence="2" id="KW-0472">Membrane</keyword>
<dbReference type="GO" id="GO:0005886">
    <property type="term" value="C:plasma membrane"/>
    <property type="evidence" value="ECO:0007669"/>
    <property type="project" value="InterPro"/>
</dbReference>
<feature type="transmembrane region" description="Helical" evidence="2">
    <location>
        <begin position="260"/>
        <end position="284"/>
    </location>
</feature>
<proteinExistence type="predicted"/>
<sequence length="417" mass="44520">MEEPARLPNTDHASIRSPDQLTCIDTGSDGTARDSHPGSRSGIQPRVHGLPNSLPFHSLFATTAAFNGSTRDVLRKNKLSDSLAPWTPSPASCGTGTTTNAFVERAVAKPTRKTLWLSTRPRRNAIGIGLVLYLLSTILLVIQRKAHTGSTNKGHASSIYFFRLDLSNVIPPSVNDAELIDAIVRSVGLRDFYQVGLWGFCEGYTGAGVTSCSRPQSFYWFDPKAILVDELLDHATVVLPDDVTTALTVLRITSQVMFGVLLAGTLLDAVLLIAAPVVLLSRWWSLPVSVLAALAALTVLVGATAASVITFAFRMGVVAVRAQLNIGISIGTPMFVLLWTAAGCNLAGFVLHSVLGCCSASIRDFQTGRRPLILLPEEMPLITSSRAADAKNNAHVPPVALSSIPSSRSGRTKETTV</sequence>
<keyword evidence="2" id="KW-0812">Transmembrane</keyword>